<dbReference type="Pfam" id="PF01328">
    <property type="entry name" value="Peroxidase_2"/>
    <property type="match status" value="1"/>
</dbReference>
<keyword evidence="5" id="KW-0560">Oxidoreductase</keyword>
<accession>A0A443I0V0</accession>
<proteinExistence type="inferred from homology"/>
<evidence type="ECO:0000256" key="4">
    <source>
        <dbReference type="ARBA" id="ARBA00022723"/>
    </source>
</evidence>
<keyword evidence="4" id="KW-0479">Metal-binding</keyword>
<dbReference type="GO" id="GO:0004601">
    <property type="term" value="F:peroxidase activity"/>
    <property type="evidence" value="ECO:0007669"/>
    <property type="project" value="UniProtKB-KW"/>
</dbReference>
<comment type="caution">
    <text evidence="10">The sequence shown here is derived from an EMBL/GenBank/DDBJ whole genome shotgun (WGS) entry which is preliminary data.</text>
</comment>
<evidence type="ECO:0000256" key="1">
    <source>
        <dbReference type="ARBA" id="ARBA00001970"/>
    </source>
</evidence>
<evidence type="ECO:0000256" key="8">
    <source>
        <dbReference type="SAM" id="SignalP"/>
    </source>
</evidence>
<evidence type="ECO:0000256" key="7">
    <source>
        <dbReference type="ARBA" id="ARBA00025795"/>
    </source>
</evidence>
<name>A0A443I0V0_BYSSP</name>
<dbReference type="RefSeq" id="XP_028487333.1">
    <property type="nucleotide sequence ID" value="XM_028632248.1"/>
</dbReference>
<dbReference type="EMBL" id="RCNU01000002">
    <property type="protein sequence ID" value="RWQ97688.1"/>
    <property type="molecule type" value="Genomic_DNA"/>
</dbReference>
<feature type="chain" id="PRO_5019324035" description="Heme haloperoxidase family profile domain-containing protein" evidence="8">
    <location>
        <begin position="23"/>
        <end position="448"/>
    </location>
</feature>
<comment type="cofactor">
    <cofactor evidence="1">
        <name>heme b</name>
        <dbReference type="ChEBI" id="CHEBI:60344"/>
    </cofactor>
</comment>
<gene>
    <name evidence="10" type="ORF">C8Q69DRAFT_496010</name>
</gene>
<dbReference type="PANTHER" id="PTHR33577">
    <property type="entry name" value="STERIGMATOCYSTIN BIOSYNTHESIS PEROXIDASE STCC-RELATED"/>
    <property type="match status" value="1"/>
</dbReference>
<feature type="signal peptide" evidence="8">
    <location>
        <begin position="1"/>
        <end position="22"/>
    </location>
</feature>
<dbReference type="VEuPathDB" id="FungiDB:C8Q69DRAFT_496010"/>
<comment type="similarity">
    <text evidence="7">Belongs to the chloroperoxidase family.</text>
</comment>
<organism evidence="10 11">
    <name type="scientific">Byssochlamys spectabilis</name>
    <name type="common">Paecilomyces variotii</name>
    <dbReference type="NCBI Taxonomy" id="264951"/>
    <lineage>
        <taxon>Eukaryota</taxon>
        <taxon>Fungi</taxon>
        <taxon>Dikarya</taxon>
        <taxon>Ascomycota</taxon>
        <taxon>Pezizomycotina</taxon>
        <taxon>Eurotiomycetes</taxon>
        <taxon>Eurotiomycetidae</taxon>
        <taxon>Eurotiales</taxon>
        <taxon>Thermoascaceae</taxon>
        <taxon>Paecilomyces</taxon>
    </lineage>
</organism>
<keyword evidence="11" id="KW-1185">Reference proteome</keyword>
<dbReference type="PROSITE" id="PS51405">
    <property type="entry name" value="HEME_HALOPEROXIDASE"/>
    <property type="match status" value="1"/>
</dbReference>
<keyword evidence="3" id="KW-0349">Heme</keyword>
<dbReference type="GO" id="GO:0046872">
    <property type="term" value="F:metal ion binding"/>
    <property type="evidence" value="ECO:0007669"/>
    <property type="project" value="UniProtKB-KW"/>
</dbReference>
<evidence type="ECO:0000256" key="3">
    <source>
        <dbReference type="ARBA" id="ARBA00022617"/>
    </source>
</evidence>
<keyword evidence="6" id="KW-0408">Iron</keyword>
<dbReference type="STRING" id="264951.A0A443I0V0"/>
<dbReference type="Proteomes" id="UP000283841">
    <property type="component" value="Unassembled WGS sequence"/>
</dbReference>
<dbReference type="GeneID" id="39601525"/>
<dbReference type="AlphaFoldDB" id="A0A443I0V0"/>
<evidence type="ECO:0000259" key="9">
    <source>
        <dbReference type="PROSITE" id="PS51405"/>
    </source>
</evidence>
<evidence type="ECO:0000313" key="10">
    <source>
        <dbReference type="EMBL" id="RWQ97688.1"/>
    </source>
</evidence>
<evidence type="ECO:0000313" key="11">
    <source>
        <dbReference type="Proteomes" id="UP000283841"/>
    </source>
</evidence>
<dbReference type="InterPro" id="IPR036851">
    <property type="entry name" value="Chloroperoxidase-like_sf"/>
</dbReference>
<dbReference type="PANTHER" id="PTHR33577:SF16">
    <property type="entry name" value="HEME HALOPEROXIDASE FAMILY PROFILE DOMAIN-CONTAINING PROTEIN"/>
    <property type="match status" value="1"/>
</dbReference>
<evidence type="ECO:0000256" key="2">
    <source>
        <dbReference type="ARBA" id="ARBA00022559"/>
    </source>
</evidence>
<feature type="domain" description="Heme haloperoxidase family profile" evidence="9">
    <location>
        <begin position="76"/>
        <end position="325"/>
    </location>
</feature>
<evidence type="ECO:0000256" key="5">
    <source>
        <dbReference type="ARBA" id="ARBA00023002"/>
    </source>
</evidence>
<evidence type="ECO:0000256" key="6">
    <source>
        <dbReference type="ARBA" id="ARBA00023004"/>
    </source>
</evidence>
<sequence length="448" mass="48628">MRVWDSFLSLTLLGAGASVVGAMPTAENMAKLMSGSSSGLAAAKRCPYADIQAQVKEKLDKRFLINSLREPVDLTGEHAFQPPNFEAGDQRGPCPGLNALANHGYIPRNGVVSFVDVVPAINKVYGMGIDLASVLGIMGTVWTGDVVSLNPSFSIGGITPLVNNLLDNLGGVLGEPRGLNGSHNFIEADSSNTRDDTYVTGNNYRLNMDKFMEWYEMSEDGTFSTDLMAKRAKIRFDESIKTNPNFYYGPVTGTIARNAGYIFPLRLFANHSEENPTGVLTKEIVRDFFAIYGEEGNFTYKEGWERIPENWYKTPLDYGLVQLNVDLLDFLVQYPELASIGGNTGTVNSFTGVNLGDITGGVLNATTLLQGNNLLCLVMEVLKFASPNSLSTLYRTLAGPLKALENVIMTPLLNLNCPAFKDLTMDGQELVPALIGKFPGAKMANAAF</sequence>
<keyword evidence="2" id="KW-0575">Peroxidase</keyword>
<dbReference type="SUPFAM" id="SSF47571">
    <property type="entry name" value="Cloroperoxidase"/>
    <property type="match status" value="1"/>
</dbReference>
<dbReference type="InterPro" id="IPR000028">
    <property type="entry name" value="Chloroperoxidase"/>
</dbReference>
<protein>
    <recommendedName>
        <fullName evidence="9">Heme haloperoxidase family profile domain-containing protein</fullName>
    </recommendedName>
</protein>
<dbReference type="Gene3D" id="1.10.489.10">
    <property type="entry name" value="Chloroperoxidase-like"/>
    <property type="match status" value="1"/>
</dbReference>
<reference evidence="10 11" key="1">
    <citation type="journal article" date="2018" name="Front. Microbiol.">
        <title>Genomic and genetic insights into a cosmopolitan fungus, Paecilomyces variotii (Eurotiales).</title>
        <authorList>
            <person name="Urquhart A.S."/>
            <person name="Mondo S.J."/>
            <person name="Makela M.R."/>
            <person name="Hane J.K."/>
            <person name="Wiebenga A."/>
            <person name="He G."/>
            <person name="Mihaltcheva S."/>
            <person name="Pangilinan J."/>
            <person name="Lipzen A."/>
            <person name="Barry K."/>
            <person name="de Vries R.P."/>
            <person name="Grigoriev I.V."/>
            <person name="Idnurm A."/>
        </authorList>
    </citation>
    <scope>NUCLEOTIDE SEQUENCE [LARGE SCALE GENOMIC DNA]</scope>
    <source>
        <strain evidence="10 11">CBS 101075</strain>
    </source>
</reference>
<keyword evidence="8" id="KW-0732">Signal</keyword>